<dbReference type="GO" id="GO:0004803">
    <property type="term" value="F:transposase activity"/>
    <property type="evidence" value="ECO:0007669"/>
    <property type="project" value="InterPro"/>
</dbReference>
<evidence type="ECO:0000313" key="6">
    <source>
        <dbReference type="EMBL" id="TKK68887.1"/>
    </source>
</evidence>
<dbReference type="GO" id="GO:0006313">
    <property type="term" value="P:DNA transposition"/>
    <property type="evidence" value="ECO:0007669"/>
    <property type="project" value="InterPro"/>
</dbReference>
<keyword evidence="3" id="KW-0238">DNA-binding</keyword>
<dbReference type="Pfam" id="PF01609">
    <property type="entry name" value="DDE_Tnp_1"/>
    <property type="match status" value="1"/>
</dbReference>
<dbReference type="Proteomes" id="UP000305848">
    <property type="component" value="Unassembled WGS sequence"/>
</dbReference>
<keyword evidence="7" id="KW-1185">Reference proteome</keyword>
<dbReference type="NCBIfam" id="NF033592">
    <property type="entry name" value="transpos_IS4_1"/>
    <property type="match status" value="1"/>
</dbReference>
<dbReference type="AlphaFoldDB" id="A0A4U3L5J1"/>
<evidence type="ECO:0000256" key="1">
    <source>
        <dbReference type="ARBA" id="ARBA00010075"/>
    </source>
</evidence>
<dbReference type="InterPro" id="IPR002559">
    <property type="entry name" value="Transposase_11"/>
</dbReference>
<comment type="caution">
    <text evidence="6">The sequence shown here is derived from an EMBL/GenBank/DDBJ whole genome shotgun (WGS) entry which is preliminary data.</text>
</comment>
<feature type="domain" description="Transposase IS4-like" evidence="5">
    <location>
        <begin position="174"/>
        <end position="430"/>
    </location>
</feature>
<evidence type="ECO:0000256" key="4">
    <source>
        <dbReference type="ARBA" id="ARBA00023172"/>
    </source>
</evidence>
<dbReference type="RefSeq" id="WP_137261507.1">
    <property type="nucleotide sequence ID" value="NZ_SZQL01000006.1"/>
</dbReference>
<name>A0A4U3L5J1_9BACT</name>
<dbReference type="OrthoDB" id="157819at2"/>
<dbReference type="GO" id="GO:0003677">
    <property type="term" value="F:DNA binding"/>
    <property type="evidence" value="ECO:0007669"/>
    <property type="project" value="UniProtKB-KW"/>
</dbReference>
<keyword evidence="4" id="KW-0233">DNA recombination</keyword>
<sequence>MLYASAIKGSYKLLQNAAKLESKVELAALVRVFTIAVRIRSGKKYIFGFMRVEEAVQIDLSKLNVLQQFSSFFKGGQIEQIARQSGFIVRNSSRLSGAAFLEMMVQHIAPGREWRLSDQCDYLREHHGIELTKQSLDERYHCFSVAFLKSCYQAVVAQAFTSTVQQGFTTDFEGIYLSDSTSFQLPAHLSAFYQSNGGSTSGASVKIHQTIELLSFQVRDFSITSGKDNDGDYWKNKGFSLGKNNLWIADLGYFSWNTLREIAQSENYFLCRYKTGTTVYIRNKEGNYQPLDITACLKSHCYSHSSGIQSIEVYFGKEKIKARLLFEQVPEEVRQQRLERCRKAHANISKKGKQWQISALKEFLCGYNLYLTNAAADKLPDEGVLLVYSLRWQIELLFKIGKSLLMIDHTKGMNIFRFECFLYGRLIFILLSTELLSLIRSTLQDAAVEVEISEWKTMKLIKKNAAPC</sequence>
<dbReference type="SUPFAM" id="SSF53098">
    <property type="entry name" value="Ribonuclease H-like"/>
    <property type="match status" value="1"/>
</dbReference>
<protein>
    <submittedName>
        <fullName evidence="6">IS4 family transposase</fullName>
    </submittedName>
</protein>
<dbReference type="PANTHER" id="PTHR33258">
    <property type="entry name" value="TRANSPOSASE INSL FOR INSERTION SEQUENCE ELEMENT IS186A-RELATED"/>
    <property type="match status" value="1"/>
</dbReference>
<evidence type="ECO:0000313" key="7">
    <source>
        <dbReference type="Proteomes" id="UP000305848"/>
    </source>
</evidence>
<dbReference type="PANTHER" id="PTHR33258:SF1">
    <property type="entry name" value="TRANSPOSASE INSL FOR INSERTION SEQUENCE ELEMENT IS186A-RELATED"/>
    <property type="match status" value="1"/>
</dbReference>
<organism evidence="6 7">
    <name type="scientific">Ilyomonas limi</name>
    <dbReference type="NCBI Taxonomy" id="2575867"/>
    <lineage>
        <taxon>Bacteria</taxon>
        <taxon>Pseudomonadati</taxon>
        <taxon>Bacteroidota</taxon>
        <taxon>Chitinophagia</taxon>
        <taxon>Chitinophagales</taxon>
        <taxon>Chitinophagaceae</taxon>
        <taxon>Ilyomonas</taxon>
    </lineage>
</organism>
<comment type="similarity">
    <text evidence="1">Belongs to the transposase 11 family.</text>
</comment>
<dbReference type="InterPro" id="IPR047952">
    <property type="entry name" value="Transpos_IS4"/>
</dbReference>
<gene>
    <name evidence="6" type="ORF">FC093_09320</name>
</gene>
<reference evidence="6 7" key="1">
    <citation type="submission" date="2019-05" db="EMBL/GenBank/DDBJ databases">
        <title>Panacibacter sp. strain 17mud1-8 Genome sequencing and assembly.</title>
        <authorList>
            <person name="Chhetri G."/>
        </authorList>
    </citation>
    <scope>NUCLEOTIDE SEQUENCE [LARGE SCALE GENOMIC DNA]</scope>
    <source>
        <strain evidence="6 7">17mud1-8</strain>
    </source>
</reference>
<proteinExistence type="inferred from homology"/>
<keyword evidence="2" id="KW-0815">Transposition</keyword>
<evidence type="ECO:0000259" key="5">
    <source>
        <dbReference type="Pfam" id="PF01609"/>
    </source>
</evidence>
<accession>A0A4U3L5J1</accession>
<evidence type="ECO:0000256" key="3">
    <source>
        <dbReference type="ARBA" id="ARBA00023125"/>
    </source>
</evidence>
<evidence type="ECO:0000256" key="2">
    <source>
        <dbReference type="ARBA" id="ARBA00022578"/>
    </source>
</evidence>
<dbReference type="EMBL" id="SZQL01000006">
    <property type="protein sequence ID" value="TKK68887.1"/>
    <property type="molecule type" value="Genomic_DNA"/>
</dbReference>
<dbReference type="InterPro" id="IPR012337">
    <property type="entry name" value="RNaseH-like_sf"/>
</dbReference>